<keyword evidence="2" id="KW-1185">Reference proteome</keyword>
<comment type="caution">
    <text evidence="1">The sequence shown here is derived from an EMBL/GenBank/DDBJ whole genome shotgun (WGS) entry which is preliminary data.</text>
</comment>
<gene>
    <name evidence="1" type="ORF">BDM02DRAFT_3087526</name>
</gene>
<name>A0ACB6ZU80_THEGA</name>
<accession>A0ACB6ZU80</accession>
<dbReference type="EMBL" id="MU117964">
    <property type="protein sequence ID" value="KAF9653405.1"/>
    <property type="molecule type" value="Genomic_DNA"/>
</dbReference>
<organism evidence="1 2">
    <name type="scientific">Thelephora ganbajun</name>
    <name type="common">Ganba fungus</name>
    <dbReference type="NCBI Taxonomy" id="370292"/>
    <lineage>
        <taxon>Eukaryota</taxon>
        <taxon>Fungi</taxon>
        <taxon>Dikarya</taxon>
        <taxon>Basidiomycota</taxon>
        <taxon>Agaricomycotina</taxon>
        <taxon>Agaricomycetes</taxon>
        <taxon>Thelephorales</taxon>
        <taxon>Thelephoraceae</taxon>
        <taxon>Thelephora</taxon>
    </lineage>
</organism>
<protein>
    <submittedName>
        <fullName evidence="1">Uncharacterized protein</fullName>
    </submittedName>
</protein>
<proteinExistence type="predicted"/>
<evidence type="ECO:0000313" key="2">
    <source>
        <dbReference type="Proteomes" id="UP000886501"/>
    </source>
</evidence>
<reference evidence="1" key="1">
    <citation type="submission" date="2019-10" db="EMBL/GenBank/DDBJ databases">
        <authorList>
            <consortium name="DOE Joint Genome Institute"/>
            <person name="Kuo A."/>
            <person name="Miyauchi S."/>
            <person name="Kiss E."/>
            <person name="Drula E."/>
            <person name="Kohler A."/>
            <person name="Sanchez-Garcia M."/>
            <person name="Andreopoulos B."/>
            <person name="Barry K.W."/>
            <person name="Bonito G."/>
            <person name="Buee M."/>
            <person name="Carver A."/>
            <person name="Chen C."/>
            <person name="Cichocki N."/>
            <person name="Clum A."/>
            <person name="Culley D."/>
            <person name="Crous P.W."/>
            <person name="Fauchery L."/>
            <person name="Girlanda M."/>
            <person name="Hayes R."/>
            <person name="Keri Z."/>
            <person name="Labutti K."/>
            <person name="Lipzen A."/>
            <person name="Lombard V."/>
            <person name="Magnuson J."/>
            <person name="Maillard F."/>
            <person name="Morin E."/>
            <person name="Murat C."/>
            <person name="Nolan M."/>
            <person name="Ohm R."/>
            <person name="Pangilinan J."/>
            <person name="Pereira M."/>
            <person name="Perotto S."/>
            <person name="Peter M."/>
            <person name="Riley R."/>
            <person name="Sitrit Y."/>
            <person name="Stielow B."/>
            <person name="Szollosi G."/>
            <person name="Zifcakova L."/>
            <person name="Stursova M."/>
            <person name="Spatafora J.W."/>
            <person name="Tedersoo L."/>
            <person name="Vaario L.-M."/>
            <person name="Yamada A."/>
            <person name="Yan M."/>
            <person name="Wang P."/>
            <person name="Xu J."/>
            <person name="Bruns T."/>
            <person name="Baldrian P."/>
            <person name="Vilgalys R."/>
            <person name="Henrissat B."/>
            <person name="Grigoriev I.V."/>
            <person name="Hibbett D."/>
            <person name="Nagy L.G."/>
            <person name="Martin F.M."/>
        </authorList>
    </citation>
    <scope>NUCLEOTIDE SEQUENCE</scope>
    <source>
        <strain evidence="1">P2</strain>
    </source>
</reference>
<dbReference type="Proteomes" id="UP000886501">
    <property type="component" value="Unassembled WGS sequence"/>
</dbReference>
<evidence type="ECO:0000313" key="1">
    <source>
        <dbReference type="EMBL" id="KAF9653405.1"/>
    </source>
</evidence>
<sequence length="161" mass="17393">MEENEAIHLSIPPRLYQVPGAALVVGTVIGAARGSRKEGLRFLAENAHRAPTTVKGWYFYNKTKNYRKMLGGLVEGGREGLKLSVTAMGWVTIEESIRRFGHGFEEVAEVGAGVGTGALFGLVYRLGLRTTGQSILLGFLVGFGMAGLRKGRESLALKVEQ</sequence>
<reference evidence="1" key="2">
    <citation type="journal article" date="2020" name="Nat. Commun.">
        <title>Large-scale genome sequencing of mycorrhizal fungi provides insights into the early evolution of symbiotic traits.</title>
        <authorList>
            <person name="Miyauchi S."/>
            <person name="Kiss E."/>
            <person name="Kuo A."/>
            <person name="Drula E."/>
            <person name="Kohler A."/>
            <person name="Sanchez-Garcia M."/>
            <person name="Morin E."/>
            <person name="Andreopoulos B."/>
            <person name="Barry K.W."/>
            <person name="Bonito G."/>
            <person name="Buee M."/>
            <person name="Carver A."/>
            <person name="Chen C."/>
            <person name="Cichocki N."/>
            <person name="Clum A."/>
            <person name="Culley D."/>
            <person name="Crous P.W."/>
            <person name="Fauchery L."/>
            <person name="Girlanda M."/>
            <person name="Hayes R.D."/>
            <person name="Keri Z."/>
            <person name="LaButti K."/>
            <person name="Lipzen A."/>
            <person name="Lombard V."/>
            <person name="Magnuson J."/>
            <person name="Maillard F."/>
            <person name="Murat C."/>
            <person name="Nolan M."/>
            <person name="Ohm R.A."/>
            <person name="Pangilinan J."/>
            <person name="Pereira M.F."/>
            <person name="Perotto S."/>
            <person name="Peter M."/>
            <person name="Pfister S."/>
            <person name="Riley R."/>
            <person name="Sitrit Y."/>
            <person name="Stielow J.B."/>
            <person name="Szollosi G."/>
            <person name="Zifcakova L."/>
            <person name="Stursova M."/>
            <person name="Spatafora J.W."/>
            <person name="Tedersoo L."/>
            <person name="Vaario L.M."/>
            <person name="Yamada A."/>
            <person name="Yan M."/>
            <person name="Wang P."/>
            <person name="Xu J."/>
            <person name="Bruns T."/>
            <person name="Baldrian P."/>
            <person name="Vilgalys R."/>
            <person name="Dunand C."/>
            <person name="Henrissat B."/>
            <person name="Grigoriev I.V."/>
            <person name="Hibbett D."/>
            <person name="Nagy L.G."/>
            <person name="Martin F.M."/>
        </authorList>
    </citation>
    <scope>NUCLEOTIDE SEQUENCE</scope>
    <source>
        <strain evidence="1">P2</strain>
    </source>
</reference>